<protein>
    <submittedName>
        <fullName evidence="1">Uncharacterized protein</fullName>
    </submittedName>
</protein>
<proteinExistence type="predicted"/>
<organism evidence="1 2">
    <name type="scientific">Limnospira maxima CS-328</name>
    <dbReference type="NCBI Taxonomy" id="513049"/>
    <lineage>
        <taxon>Bacteria</taxon>
        <taxon>Bacillati</taxon>
        <taxon>Cyanobacteriota</taxon>
        <taxon>Cyanophyceae</taxon>
        <taxon>Oscillatoriophycideae</taxon>
        <taxon>Oscillatoriales</taxon>
        <taxon>Sirenicapillariaceae</taxon>
        <taxon>Limnospira</taxon>
    </lineage>
</organism>
<evidence type="ECO:0000313" key="2">
    <source>
        <dbReference type="Proteomes" id="UP000004061"/>
    </source>
</evidence>
<gene>
    <name evidence="1" type="ORF">AmaxDRAFT_5460</name>
</gene>
<sequence>MLCNYNLIVTALLFNGGDWGDNEMFVDLGALVDYGSR</sequence>
<dbReference type="Proteomes" id="UP000004061">
    <property type="component" value="Unassembled WGS sequence"/>
</dbReference>
<keyword evidence="2" id="KW-1185">Reference proteome</keyword>
<comment type="caution">
    <text evidence="1">The sequence shown here is derived from an EMBL/GenBank/DDBJ whole genome shotgun (WGS) entry which is preliminary data.</text>
</comment>
<dbReference type="EMBL" id="ABYK01000087">
    <property type="protein sequence ID" value="EDZ91778.1"/>
    <property type="molecule type" value="Genomic_DNA"/>
</dbReference>
<evidence type="ECO:0000313" key="1">
    <source>
        <dbReference type="EMBL" id="EDZ91778.1"/>
    </source>
</evidence>
<reference evidence="1 2" key="1">
    <citation type="journal article" date="2011" name="Appl. Environ. Microbiol.">
        <title>Contribution of a Sodium Ion Gradient to Energy Conservation during Fermentation in the Cyanobacterium Arthrospira (Spirulina) maxima CS-328.</title>
        <authorList>
            <person name="Carrieri D."/>
            <person name="Ananyev G."/>
            <person name="Lenz O."/>
            <person name="Bryant D.A."/>
            <person name="Dismukes G.C."/>
        </authorList>
    </citation>
    <scope>NUCLEOTIDE SEQUENCE [LARGE SCALE GENOMIC DNA]</scope>
    <source>
        <strain evidence="1 2">CS-328</strain>
    </source>
</reference>
<name>B5W9L0_LIMMA</name>
<accession>B5W9L0</accession>
<dbReference type="AlphaFoldDB" id="B5W9L0"/>